<keyword evidence="2" id="KW-1185">Reference proteome</keyword>
<dbReference type="InterPro" id="IPR052963">
    <property type="entry name" value="Pantetheine_PDE"/>
</dbReference>
<evidence type="ECO:0008006" key="3">
    <source>
        <dbReference type="Google" id="ProtNLM"/>
    </source>
</evidence>
<dbReference type="STRING" id="1157616.A0A1Z5SRH8"/>
<dbReference type="PANTHER" id="PTHR36492">
    <property type="match status" value="1"/>
</dbReference>
<organism evidence="1 2">
    <name type="scientific">Hortaea werneckii EXF-2000</name>
    <dbReference type="NCBI Taxonomy" id="1157616"/>
    <lineage>
        <taxon>Eukaryota</taxon>
        <taxon>Fungi</taxon>
        <taxon>Dikarya</taxon>
        <taxon>Ascomycota</taxon>
        <taxon>Pezizomycotina</taxon>
        <taxon>Dothideomycetes</taxon>
        <taxon>Dothideomycetidae</taxon>
        <taxon>Mycosphaerellales</taxon>
        <taxon>Teratosphaeriaceae</taxon>
        <taxon>Hortaea</taxon>
    </lineage>
</organism>
<dbReference type="EMBL" id="MUNK01000297">
    <property type="protein sequence ID" value="OTA23420.1"/>
    <property type="molecule type" value="Genomic_DNA"/>
</dbReference>
<dbReference type="InParanoid" id="A0A1Z5SRH8"/>
<proteinExistence type="predicted"/>
<dbReference type="Proteomes" id="UP000194280">
    <property type="component" value="Unassembled WGS sequence"/>
</dbReference>
<accession>A0A1Z5SRH8</accession>
<comment type="caution">
    <text evidence="1">The sequence shown here is derived from an EMBL/GenBank/DDBJ whole genome shotgun (WGS) entry which is preliminary data.</text>
</comment>
<gene>
    <name evidence="1" type="ORF">BTJ68_13074</name>
</gene>
<protein>
    <recommendedName>
        <fullName evidence="3">Calcineurin-like phosphoesterase domain-containing protein</fullName>
    </recommendedName>
</protein>
<dbReference type="VEuPathDB" id="FungiDB:BTJ68_13074"/>
<dbReference type="PANTHER" id="PTHR36492:SF2">
    <property type="entry name" value="[ACYL-CARRIER-PROTEIN] PHOSPHODIESTERASE PPTH"/>
    <property type="match status" value="1"/>
</dbReference>
<sequence>MRLWAIADIHLSFKIGESLEVLNEAFDIAKAKFRHVFWVPGNHELYSSKTSKEEEMHLKGEAKYMACIATAKKHGVLTPGRRLHDLGV</sequence>
<evidence type="ECO:0000313" key="1">
    <source>
        <dbReference type="EMBL" id="OTA23420.1"/>
    </source>
</evidence>
<reference evidence="1 2" key="1">
    <citation type="submission" date="2017-01" db="EMBL/GenBank/DDBJ databases">
        <title>The recent genome duplication of the halophilic yeast Hortaea werneckii: insights from long-read sequencing.</title>
        <authorList>
            <person name="Sinha S."/>
            <person name="Flibotte S."/>
            <person name="Neira M."/>
            <person name="Lenassi M."/>
            <person name="Gostincar C."/>
            <person name="Stajich J.E."/>
            <person name="Nislow C.E."/>
        </authorList>
    </citation>
    <scope>NUCLEOTIDE SEQUENCE [LARGE SCALE GENOMIC DNA]</scope>
    <source>
        <strain evidence="1 2">EXF-2000</strain>
    </source>
</reference>
<dbReference type="AlphaFoldDB" id="A0A1Z5SRH8"/>
<evidence type="ECO:0000313" key="2">
    <source>
        <dbReference type="Proteomes" id="UP000194280"/>
    </source>
</evidence>
<dbReference type="SUPFAM" id="SSF56300">
    <property type="entry name" value="Metallo-dependent phosphatases"/>
    <property type="match status" value="1"/>
</dbReference>
<dbReference type="InterPro" id="IPR029052">
    <property type="entry name" value="Metallo-depent_PP-like"/>
</dbReference>
<name>A0A1Z5SRH8_HORWE</name>